<proteinExistence type="predicted"/>
<keyword evidence="6 8" id="KW-1133">Transmembrane helix</keyword>
<sequence>MLTPDKKCRFCGFSLPEVMLALGIVSIIILAVVQLFAVLNKQSQQGLNAFRLEQTLSQALSVIEKDILRAGFCAGNCRSEAITLSSDSVNPAQSCLTISYDVNRSGHWDPGERSEGEFFSYRLRNGALEVQTGYARCRGKRWDKFFDPNEVTITGFHVSSQQGSRGTLYLLGLSGYWTDRPHIKQQVQRWVGRRNHDAV</sequence>
<dbReference type="PIRSF" id="PIRSF004525">
    <property type="entry name" value="Pilin_peptidase-dep_B_prd"/>
    <property type="match status" value="1"/>
</dbReference>
<keyword evidence="5" id="KW-0653">Protein transport</keyword>
<dbReference type="InterPro" id="IPR012902">
    <property type="entry name" value="N_methyl_site"/>
</dbReference>
<keyword evidence="2" id="KW-0813">Transport</keyword>
<evidence type="ECO:0000256" key="2">
    <source>
        <dbReference type="ARBA" id="ARBA00022448"/>
    </source>
</evidence>
<dbReference type="EMBL" id="FNQS01000001">
    <property type="protein sequence ID" value="SDZ86596.1"/>
    <property type="molecule type" value="Genomic_DNA"/>
</dbReference>
<organism evidence="9 10">
    <name type="scientific">Lonsdalea quercina</name>
    <dbReference type="NCBI Taxonomy" id="71657"/>
    <lineage>
        <taxon>Bacteria</taxon>
        <taxon>Pseudomonadati</taxon>
        <taxon>Pseudomonadota</taxon>
        <taxon>Gammaproteobacteria</taxon>
        <taxon>Enterobacterales</taxon>
        <taxon>Pectobacteriaceae</taxon>
        <taxon>Lonsdalea</taxon>
    </lineage>
</organism>
<evidence type="ECO:0000313" key="9">
    <source>
        <dbReference type="EMBL" id="SDZ86596.1"/>
    </source>
</evidence>
<dbReference type="RefSeq" id="WP_026742953.1">
    <property type="nucleotide sequence ID" value="NZ_FNQS01000001.1"/>
</dbReference>
<dbReference type="PANTHER" id="PTHR39583">
    <property type="entry name" value="TYPE II SECRETION SYSTEM PROTEIN J-RELATED"/>
    <property type="match status" value="1"/>
</dbReference>
<dbReference type="PANTHER" id="PTHR39583:SF3">
    <property type="entry name" value="PREPILIN PEPTIDASE-DEPENDENT PROTEIN B"/>
    <property type="match status" value="1"/>
</dbReference>
<dbReference type="STRING" id="71657.SAMN02982996_00496"/>
<evidence type="ECO:0000256" key="5">
    <source>
        <dbReference type="ARBA" id="ARBA00022927"/>
    </source>
</evidence>
<evidence type="ECO:0000256" key="4">
    <source>
        <dbReference type="ARBA" id="ARBA00022692"/>
    </source>
</evidence>
<evidence type="ECO:0000256" key="7">
    <source>
        <dbReference type="ARBA" id="ARBA00023136"/>
    </source>
</evidence>
<reference evidence="9 10" key="1">
    <citation type="submission" date="2016-10" db="EMBL/GenBank/DDBJ databases">
        <authorList>
            <person name="de Groot N.N."/>
        </authorList>
    </citation>
    <scope>NUCLEOTIDE SEQUENCE [LARGE SCALE GENOMIC DNA]</scope>
    <source>
        <strain evidence="9 10">ATCC 29281</strain>
    </source>
</reference>
<accession>A0A1H3WHG5</accession>
<keyword evidence="3" id="KW-0488">Methylation</keyword>
<evidence type="ECO:0000256" key="6">
    <source>
        <dbReference type="ARBA" id="ARBA00022989"/>
    </source>
</evidence>
<evidence type="ECO:0000256" key="3">
    <source>
        <dbReference type="ARBA" id="ARBA00022481"/>
    </source>
</evidence>
<keyword evidence="10" id="KW-1185">Reference proteome</keyword>
<evidence type="ECO:0000256" key="1">
    <source>
        <dbReference type="ARBA" id="ARBA00004167"/>
    </source>
</evidence>
<evidence type="ECO:0000313" key="10">
    <source>
        <dbReference type="Proteomes" id="UP000187280"/>
    </source>
</evidence>
<keyword evidence="7 8" id="KW-0472">Membrane</keyword>
<dbReference type="Proteomes" id="UP000187280">
    <property type="component" value="Unassembled WGS sequence"/>
</dbReference>
<dbReference type="InterPro" id="IPR016419">
    <property type="entry name" value="Prepilin_Pept-dep_B_prd"/>
</dbReference>
<dbReference type="NCBIfam" id="TIGR02532">
    <property type="entry name" value="IV_pilin_GFxxxE"/>
    <property type="match status" value="1"/>
</dbReference>
<comment type="subcellular location">
    <subcellularLocation>
        <location evidence="1">Membrane</location>
        <topology evidence="1">Single-pass membrane protein</topology>
    </subcellularLocation>
</comment>
<dbReference type="NCBIfam" id="NF007848">
    <property type="entry name" value="PRK10557.1"/>
    <property type="match status" value="1"/>
</dbReference>
<dbReference type="eggNOG" id="COG4795">
    <property type="taxonomic scope" value="Bacteria"/>
</dbReference>
<protein>
    <submittedName>
        <fullName evidence="9">Prepilin peptidase dependent protein B</fullName>
    </submittedName>
</protein>
<gene>
    <name evidence="9" type="ORF">SAMN02982996_00496</name>
</gene>
<dbReference type="GO" id="GO:0015628">
    <property type="term" value="P:protein secretion by the type II secretion system"/>
    <property type="evidence" value="ECO:0007669"/>
    <property type="project" value="TreeGrafter"/>
</dbReference>
<keyword evidence="4 8" id="KW-0812">Transmembrane</keyword>
<name>A0A1H3WHG5_9GAMM</name>
<dbReference type="Pfam" id="PF07963">
    <property type="entry name" value="N_methyl"/>
    <property type="match status" value="1"/>
</dbReference>
<dbReference type="AlphaFoldDB" id="A0A1H3WHG5"/>
<dbReference type="InterPro" id="IPR051621">
    <property type="entry name" value="T2SS_protein_J"/>
</dbReference>
<feature type="transmembrane region" description="Helical" evidence="8">
    <location>
        <begin position="20"/>
        <end position="39"/>
    </location>
</feature>
<dbReference type="GO" id="GO:0016020">
    <property type="term" value="C:membrane"/>
    <property type="evidence" value="ECO:0007669"/>
    <property type="project" value="UniProtKB-SubCell"/>
</dbReference>
<evidence type="ECO:0000256" key="8">
    <source>
        <dbReference type="SAM" id="Phobius"/>
    </source>
</evidence>
<dbReference type="GeneID" id="97763432"/>